<feature type="region of interest" description="Disordered" evidence="1">
    <location>
        <begin position="1"/>
        <end position="22"/>
    </location>
</feature>
<evidence type="ECO:0000313" key="3">
    <source>
        <dbReference type="Proteomes" id="UP000542111"/>
    </source>
</evidence>
<dbReference type="GeneID" id="70105241"/>
<protein>
    <submittedName>
        <fullName evidence="2">Uncharacterized protein</fullName>
    </submittedName>
</protein>
<dbReference type="Proteomes" id="UP000542111">
    <property type="component" value="Unassembled WGS sequence"/>
</dbReference>
<accession>A0A7Y1MKA0</accession>
<gene>
    <name evidence="2" type="ORF">HBO33_00830</name>
</gene>
<proteinExistence type="predicted"/>
<dbReference type="EMBL" id="JAAQYP010000001">
    <property type="protein sequence ID" value="NNA93698.1"/>
    <property type="molecule type" value="Genomic_DNA"/>
</dbReference>
<evidence type="ECO:0000313" key="2">
    <source>
        <dbReference type="EMBL" id="NNA93698.1"/>
    </source>
</evidence>
<name>A0A7Y1MKA0_9PSED</name>
<feature type="compositionally biased region" description="Basic and acidic residues" evidence="1">
    <location>
        <begin position="1"/>
        <end position="14"/>
    </location>
</feature>
<evidence type="ECO:0000256" key="1">
    <source>
        <dbReference type="SAM" id="MobiDB-lite"/>
    </source>
</evidence>
<sequence length="71" mass="8216">MKERHSERPLRGNLDENLIGHRPPTRRGMCLALVAYRGPRQRRNGLKDKGVVTGRGLKRRFFFTQKVGVDD</sequence>
<reference evidence="2 3" key="1">
    <citation type="journal article" date="2020" name="Front. Microbiol.">
        <title>Genetic Organization of the aprX-lipA2 Operon Affects the Proteolytic Potential of Pseudomonas Species in Milk.</title>
        <authorList>
            <person name="Maier C."/>
            <person name="Huptas C."/>
            <person name="von Neubeck M."/>
            <person name="Scherer S."/>
            <person name="Wenning M."/>
            <person name="Lucking G."/>
        </authorList>
    </citation>
    <scope>NUCLEOTIDE SEQUENCE [LARGE SCALE GENOMIC DNA]</scope>
    <source>
        <strain evidence="2 3">G4779</strain>
    </source>
</reference>
<dbReference type="AlphaFoldDB" id="A0A7Y1MKA0"/>
<comment type="caution">
    <text evidence="2">The sequence shown here is derived from an EMBL/GenBank/DDBJ whole genome shotgun (WGS) entry which is preliminary data.</text>
</comment>
<dbReference type="RefSeq" id="WP_076961205.1">
    <property type="nucleotide sequence ID" value="NZ_CBCRYT010000009.1"/>
</dbReference>
<organism evidence="2 3">
    <name type="scientific">Pseudomonas gessardii</name>
    <dbReference type="NCBI Taxonomy" id="78544"/>
    <lineage>
        <taxon>Bacteria</taxon>
        <taxon>Pseudomonadati</taxon>
        <taxon>Pseudomonadota</taxon>
        <taxon>Gammaproteobacteria</taxon>
        <taxon>Pseudomonadales</taxon>
        <taxon>Pseudomonadaceae</taxon>
        <taxon>Pseudomonas</taxon>
    </lineage>
</organism>